<keyword evidence="6 8" id="KW-0862">Zinc</keyword>
<dbReference type="Pfam" id="PF00412">
    <property type="entry name" value="LIM"/>
    <property type="match status" value="3"/>
</dbReference>
<dbReference type="Gene3D" id="2.10.110.10">
    <property type="entry name" value="Cysteine Rich Protein"/>
    <property type="match status" value="3"/>
</dbReference>
<comment type="caution">
    <text evidence="11">The sequence shown here is derived from an EMBL/GenBank/DDBJ whole genome shotgun (WGS) entry which is preliminary data.</text>
</comment>
<keyword evidence="3" id="KW-0963">Cytoplasm</keyword>
<dbReference type="FunFam" id="2.10.110.10:FF:000005">
    <property type="entry name" value="Testin isoform 1"/>
    <property type="match status" value="1"/>
</dbReference>
<feature type="domain" description="LIM zinc-binding" evidence="9">
    <location>
        <begin position="435"/>
        <end position="495"/>
    </location>
</feature>
<evidence type="ECO:0000313" key="12">
    <source>
        <dbReference type="Proteomes" id="UP000478052"/>
    </source>
</evidence>
<dbReference type="PROSITE" id="PS50023">
    <property type="entry name" value="LIM_DOMAIN_2"/>
    <property type="match status" value="2"/>
</dbReference>
<dbReference type="AlphaFoldDB" id="A0A6G0VYW0"/>
<dbReference type="PANTHER" id="PTHR24211:SF22">
    <property type="entry name" value="TESTIN"/>
    <property type="match status" value="1"/>
</dbReference>
<dbReference type="PANTHER" id="PTHR24211">
    <property type="entry name" value="LIM DOMAIN-CONTAINING PROTEIN"/>
    <property type="match status" value="1"/>
</dbReference>
<name>A0A6G0VYW0_APHCR</name>
<evidence type="ECO:0000256" key="6">
    <source>
        <dbReference type="ARBA" id="ARBA00022833"/>
    </source>
</evidence>
<feature type="domain" description="PET" evidence="10">
    <location>
        <begin position="106"/>
        <end position="214"/>
    </location>
</feature>
<dbReference type="Pfam" id="PF06297">
    <property type="entry name" value="PET"/>
    <property type="match status" value="1"/>
</dbReference>
<proteinExistence type="inferred from homology"/>
<keyword evidence="12" id="KW-1185">Reference proteome</keyword>
<dbReference type="InterPro" id="IPR033724">
    <property type="entry name" value="PET_testin"/>
</dbReference>
<evidence type="ECO:0000256" key="1">
    <source>
        <dbReference type="ARBA" id="ARBA00004496"/>
    </source>
</evidence>
<evidence type="ECO:0000256" key="2">
    <source>
        <dbReference type="ARBA" id="ARBA00008268"/>
    </source>
</evidence>
<evidence type="ECO:0000256" key="4">
    <source>
        <dbReference type="ARBA" id="ARBA00022723"/>
    </source>
</evidence>
<sequence length="563" mass="64604">MALEPEEHFKTPEWVSRLENKHKKFHKLAHEVGSGSSCLKCGDACPGLDLHFWRKVCMNCKCKKEEHNIVDEDQYKQLDILFNDSKSNYKPIKAVLNMIIKPDDKIDDKLIKKQETDQNQNEFKFDWVPPNVHKDLASEYMQLLPSDKLPISGSEGAFYRRKQLEKQVPLHDFNANVCHNLTVEEADAMGSYLKNIKEHAVGQGLVKKLTDNTNNHPIPLFKNMNLAPKPFKKSYNQPLEEEKFPPPPPELLYPSSNIELKTPSTFIGNKCYPGSNKPEVNILDTVNNNPAEFNRQIITSQMPNSNIAVSETLSQQQTNFSTNIQNDNYKPLSHDKDNGESLKNPHWEGSNEFMTSNADMCILSNGKELRCKQCNKNVIPGQVAVMAERTGKEVFWHPSCFVCTTCEELLVDLVYFYYNGNVYCGRHYAEILNIPRCNACDELIFLKEYTIAEEHTYHVRHFCCFECDKPLAGLEYVSIEKQPVCLDCYQNKYGKKCETCHNMIVAGENRIGWQELSWHESPACFKCYQCYTSLLGKKFTVKKGSRPLCSRECVIAFNNSTEL</sequence>
<dbReference type="PROSITE" id="PS00478">
    <property type="entry name" value="LIM_DOMAIN_1"/>
    <property type="match status" value="2"/>
</dbReference>
<dbReference type="SMART" id="SM00132">
    <property type="entry name" value="LIM"/>
    <property type="match status" value="3"/>
</dbReference>
<protein>
    <submittedName>
        <fullName evidence="11">Testin</fullName>
    </submittedName>
</protein>
<dbReference type="GO" id="GO:0005737">
    <property type="term" value="C:cytoplasm"/>
    <property type="evidence" value="ECO:0007669"/>
    <property type="project" value="UniProtKB-SubCell"/>
</dbReference>
<dbReference type="GO" id="GO:0008270">
    <property type="term" value="F:zinc ion binding"/>
    <property type="evidence" value="ECO:0007669"/>
    <property type="project" value="InterPro"/>
</dbReference>
<evidence type="ECO:0000259" key="9">
    <source>
        <dbReference type="PROSITE" id="PS50023"/>
    </source>
</evidence>
<dbReference type="OrthoDB" id="10069167at2759"/>
<dbReference type="CDD" id="cd09341">
    <property type="entry name" value="LIM2_Testin_like"/>
    <property type="match status" value="1"/>
</dbReference>
<dbReference type="SUPFAM" id="SSF57716">
    <property type="entry name" value="Glucocorticoid receptor-like (DNA-binding domain)"/>
    <property type="match status" value="2"/>
</dbReference>
<evidence type="ECO:0000313" key="11">
    <source>
        <dbReference type="EMBL" id="KAF0714724.1"/>
    </source>
</evidence>
<dbReference type="CDD" id="cd09340">
    <property type="entry name" value="LIM1_Testin_like"/>
    <property type="match status" value="1"/>
</dbReference>
<evidence type="ECO:0000259" key="10">
    <source>
        <dbReference type="PROSITE" id="PS51303"/>
    </source>
</evidence>
<keyword evidence="5" id="KW-0677">Repeat</keyword>
<dbReference type="PROSITE" id="PS51303">
    <property type="entry name" value="PET"/>
    <property type="match status" value="1"/>
</dbReference>
<evidence type="ECO:0000256" key="5">
    <source>
        <dbReference type="ARBA" id="ARBA00022737"/>
    </source>
</evidence>
<evidence type="ECO:0000256" key="7">
    <source>
        <dbReference type="ARBA" id="ARBA00023038"/>
    </source>
</evidence>
<dbReference type="EMBL" id="VUJU01010335">
    <property type="protein sequence ID" value="KAF0714724.1"/>
    <property type="molecule type" value="Genomic_DNA"/>
</dbReference>
<dbReference type="FunFam" id="2.10.110.10:FF:000035">
    <property type="entry name" value="prickle-like protein 2 isoform X1"/>
    <property type="match status" value="1"/>
</dbReference>
<dbReference type="Proteomes" id="UP000478052">
    <property type="component" value="Unassembled WGS sequence"/>
</dbReference>
<accession>A0A6G0VYW0</accession>
<feature type="domain" description="LIM zinc-binding" evidence="9">
    <location>
        <begin position="369"/>
        <end position="434"/>
    </location>
</feature>
<dbReference type="InterPro" id="IPR047120">
    <property type="entry name" value="Pk/Esn/Tes"/>
</dbReference>
<dbReference type="InterPro" id="IPR010442">
    <property type="entry name" value="PET_domain"/>
</dbReference>
<keyword evidence="4 8" id="KW-0479">Metal-binding</keyword>
<dbReference type="CDD" id="cd09829">
    <property type="entry name" value="PET_testin"/>
    <property type="match status" value="1"/>
</dbReference>
<evidence type="ECO:0000256" key="8">
    <source>
        <dbReference type="PROSITE-ProRule" id="PRU00125"/>
    </source>
</evidence>
<comment type="similarity">
    <text evidence="2">Belongs to the prickle / espinas / testin family.</text>
</comment>
<gene>
    <name evidence="11" type="ORF">FWK35_00032565</name>
</gene>
<reference evidence="11 12" key="1">
    <citation type="submission" date="2019-08" db="EMBL/GenBank/DDBJ databases">
        <title>Whole genome of Aphis craccivora.</title>
        <authorList>
            <person name="Voronova N.V."/>
            <person name="Shulinski R.S."/>
            <person name="Bandarenka Y.V."/>
            <person name="Zhorov D.G."/>
            <person name="Warner D."/>
        </authorList>
    </citation>
    <scope>NUCLEOTIDE SEQUENCE [LARGE SCALE GENOMIC DNA]</scope>
    <source>
        <strain evidence="11">180601</strain>
        <tissue evidence="11">Whole Body</tissue>
    </source>
</reference>
<organism evidence="11 12">
    <name type="scientific">Aphis craccivora</name>
    <name type="common">Cowpea aphid</name>
    <dbReference type="NCBI Taxonomy" id="307492"/>
    <lineage>
        <taxon>Eukaryota</taxon>
        <taxon>Metazoa</taxon>
        <taxon>Ecdysozoa</taxon>
        <taxon>Arthropoda</taxon>
        <taxon>Hexapoda</taxon>
        <taxon>Insecta</taxon>
        <taxon>Pterygota</taxon>
        <taxon>Neoptera</taxon>
        <taxon>Paraneoptera</taxon>
        <taxon>Hemiptera</taxon>
        <taxon>Sternorrhyncha</taxon>
        <taxon>Aphidomorpha</taxon>
        <taxon>Aphidoidea</taxon>
        <taxon>Aphididae</taxon>
        <taxon>Aphidini</taxon>
        <taxon>Aphis</taxon>
        <taxon>Aphis</taxon>
    </lineage>
</organism>
<evidence type="ECO:0000256" key="3">
    <source>
        <dbReference type="ARBA" id="ARBA00022490"/>
    </source>
</evidence>
<keyword evidence="7 8" id="KW-0440">LIM domain</keyword>
<comment type="subcellular location">
    <subcellularLocation>
        <location evidence="1">Cytoplasm</location>
    </subcellularLocation>
</comment>
<dbReference type="InterPro" id="IPR001781">
    <property type="entry name" value="Znf_LIM"/>
</dbReference>